<reference evidence="1" key="2">
    <citation type="submission" date="2020-09" db="EMBL/GenBank/DDBJ databases">
        <authorList>
            <person name="Sun Q."/>
            <person name="Ohkuma M."/>
        </authorList>
    </citation>
    <scope>NUCLEOTIDE SEQUENCE</scope>
    <source>
        <strain evidence="1">JCM 4391</strain>
    </source>
</reference>
<dbReference type="Proteomes" id="UP000636661">
    <property type="component" value="Unassembled WGS sequence"/>
</dbReference>
<comment type="caution">
    <text evidence="1">The sequence shown here is derived from an EMBL/GenBank/DDBJ whole genome shotgun (WGS) entry which is preliminary data.</text>
</comment>
<proteinExistence type="predicted"/>
<sequence>MSFWIRPAREPGKIRKTRPRADGVKLDITGFDRTAGHCPPGRGLRLWRHGRNRQGADTLLPLTGVLRQRAAGPTT</sequence>
<gene>
    <name evidence="1" type="ORF">GCM10010274_35970</name>
</gene>
<accession>A0A918HZP9</accession>
<dbReference type="AlphaFoldDB" id="A0A918HZP9"/>
<dbReference type="EMBL" id="BMTP01000008">
    <property type="protein sequence ID" value="GGU44652.1"/>
    <property type="molecule type" value="Genomic_DNA"/>
</dbReference>
<keyword evidence="2" id="KW-1185">Reference proteome</keyword>
<evidence type="ECO:0000313" key="1">
    <source>
        <dbReference type="EMBL" id="GGU44652.1"/>
    </source>
</evidence>
<organism evidence="1 2">
    <name type="scientific">Streptomyces lavendofoliae</name>
    <dbReference type="NCBI Taxonomy" id="67314"/>
    <lineage>
        <taxon>Bacteria</taxon>
        <taxon>Bacillati</taxon>
        <taxon>Actinomycetota</taxon>
        <taxon>Actinomycetes</taxon>
        <taxon>Kitasatosporales</taxon>
        <taxon>Streptomycetaceae</taxon>
        <taxon>Streptomyces</taxon>
    </lineage>
</organism>
<evidence type="ECO:0000313" key="2">
    <source>
        <dbReference type="Proteomes" id="UP000636661"/>
    </source>
</evidence>
<reference evidence="1" key="1">
    <citation type="journal article" date="2014" name="Int. J. Syst. Evol. Microbiol.">
        <title>Complete genome sequence of Corynebacterium casei LMG S-19264T (=DSM 44701T), isolated from a smear-ripened cheese.</title>
        <authorList>
            <consortium name="US DOE Joint Genome Institute (JGI-PGF)"/>
            <person name="Walter F."/>
            <person name="Albersmeier A."/>
            <person name="Kalinowski J."/>
            <person name="Ruckert C."/>
        </authorList>
    </citation>
    <scope>NUCLEOTIDE SEQUENCE</scope>
    <source>
        <strain evidence="1">JCM 4391</strain>
    </source>
</reference>
<protein>
    <submittedName>
        <fullName evidence="1">Uncharacterized protein</fullName>
    </submittedName>
</protein>
<name>A0A918HZP9_9ACTN</name>